<sequence length="431" mass="50322">MGRKEEIISLIYGCAVFDTKEKAEELFKTICSSCKEFIPERWGFSIDSFNKKRIFSPENLDEPSEYFTQQRIKFDDEDQKVNNWSEITLERKKSPKLYYLIGWDKLHPGSNRYEIEKTYLKDKNNLKKWIEYSHKLFVAHEGRFGYISCRHEEYYKTEIYWSEAYNPYADPDIEGGSIPIVGLDKGIPGIFWGNYFNSFYVDWFGRDKFDTLPCVKKEILPNGAIFFTTAETPFDWNTEECKTMQKEVIEHLGKDAFFDMEGLRREIKEKVIKKGIKGVDYLNKIHELVKLFTSLSRVPEFLLEGITESFENQMKREAEIYVNIIKKQNNVKLNYTEKDLDAIEEVIEADIEIGHTGDYQGTIRVLGSYLGETLIRNFGGGWIGNDPQFNIPAVEINSIKFFPHAKVHKRFENGKSDSLTSFYKVVSSELA</sequence>
<accession>A0A098E7Y2</accession>
<proteinExistence type="predicted"/>
<evidence type="ECO:0000313" key="1">
    <source>
        <dbReference type="EMBL" id="CEG12123.1"/>
    </source>
</evidence>
<name>A0A098E7Y2_9ZZZZ</name>
<protein>
    <submittedName>
        <fullName evidence="1">Uncharacterized protein</fullName>
    </submittedName>
</protein>
<organism evidence="1">
    <name type="scientific">groundwater metagenome</name>
    <dbReference type="NCBI Taxonomy" id="717931"/>
    <lineage>
        <taxon>unclassified sequences</taxon>
        <taxon>metagenomes</taxon>
        <taxon>ecological metagenomes</taxon>
    </lineage>
</organism>
<reference evidence="1" key="1">
    <citation type="submission" date="2014-09" db="EMBL/GenBank/DDBJ databases">
        <authorList>
            <person name="Probst J Alexander"/>
        </authorList>
    </citation>
    <scope>NUCLEOTIDE SEQUENCE</scope>
</reference>
<gene>
    <name evidence="1" type="ORF">MSIBF_A1960012</name>
</gene>
<dbReference type="AlphaFoldDB" id="A0A098E7Y2"/>
<dbReference type="EMBL" id="CCXY01000108">
    <property type="protein sequence ID" value="CEG12123.1"/>
    <property type="molecule type" value="Genomic_DNA"/>
</dbReference>